<evidence type="ECO:0000256" key="16">
    <source>
        <dbReference type="ARBA" id="ARBA00048535"/>
    </source>
</evidence>
<dbReference type="EC" id="1.1.1.141" evidence="3"/>
<dbReference type="PRINTS" id="PR00081">
    <property type="entry name" value="GDHRDH"/>
</dbReference>
<dbReference type="AlphaFoldDB" id="A0A4Y2SD92"/>
<dbReference type="InterPro" id="IPR036291">
    <property type="entry name" value="NAD(P)-bd_dom_sf"/>
</dbReference>
<keyword evidence="24" id="KW-1185">Reference proteome</keyword>
<evidence type="ECO:0000256" key="8">
    <source>
        <dbReference type="ARBA" id="ARBA00045705"/>
    </source>
</evidence>
<evidence type="ECO:0000256" key="13">
    <source>
        <dbReference type="ARBA" id="ARBA00048144"/>
    </source>
</evidence>
<evidence type="ECO:0000256" key="10">
    <source>
        <dbReference type="ARBA" id="ARBA00047672"/>
    </source>
</evidence>
<evidence type="ECO:0000256" key="4">
    <source>
        <dbReference type="ARBA" id="ARBA00039060"/>
    </source>
</evidence>
<dbReference type="Gene3D" id="3.40.50.720">
    <property type="entry name" value="NAD(P)-binding Rossmann-like Domain"/>
    <property type="match status" value="1"/>
</dbReference>
<comment type="catalytic activity">
    <reaction evidence="17">
        <text>prostaglandin A1 + NAD(+) = 15-oxo-prostaglandin A1 + NADH + H(+)</text>
        <dbReference type="Rhea" id="RHEA:41263"/>
        <dbReference type="ChEBI" id="CHEBI:15378"/>
        <dbReference type="ChEBI" id="CHEBI:57398"/>
        <dbReference type="ChEBI" id="CHEBI:57540"/>
        <dbReference type="ChEBI" id="CHEBI:57945"/>
        <dbReference type="ChEBI" id="CHEBI:85072"/>
    </reaction>
    <physiologicalReaction direction="left-to-right" evidence="17">
        <dbReference type="Rhea" id="RHEA:41264"/>
    </physiologicalReaction>
</comment>
<evidence type="ECO:0000256" key="20">
    <source>
        <dbReference type="ARBA" id="ARBA00049151"/>
    </source>
</evidence>
<dbReference type="EC" id="1.1.1.232" evidence="4"/>
<evidence type="ECO:0000256" key="14">
    <source>
        <dbReference type="ARBA" id="ARBA00048170"/>
    </source>
</evidence>
<dbReference type="OrthoDB" id="6432056at2759"/>
<name>A0A4Y2SD92_ARAVE</name>
<evidence type="ECO:0000256" key="5">
    <source>
        <dbReference type="ARBA" id="ARBA00040276"/>
    </source>
</evidence>
<comment type="function">
    <text evidence="8">Catalyzes the NAD-dependent dehydrogenation (oxidation) of a broad array of hydroxylated polyunsaturated fatty acids (mainly eicosanoids and docosanoids, including prostaglandins, lipoxins and resolvins), yielding their corresponding keto (oxo) metabolites. Decreases the levels of the pro-proliferative prostaglandins such as prostaglandin E2 (whose activity is increased in cancer because of an increase in the expression of cyclooxygenase 2) and generates oxo-fatty acid products that can profoundly influence cell function by abrogating pro-inflammatory cytokine expression. Converts resolvins E1, D1 and D2 to their oxo products, which represents a mode of resolvin inactivation. Resolvin E1 plays important roles during the resolution phase of acute inflammation, while resolvins D1 and D2 have a unique role in obesity-induced adipose inflammation.</text>
</comment>
<evidence type="ECO:0000256" key="18">
    <source>
        <dbReference type="ARBA" id="ARBA00048739"/>
    </source>
</evidence>
<comment type="catalytic activity">
    <reaction evidence="13">
        <text>(11R)-hydroxy-(5Z,8Z,12E,14Z)-eicosatetraenoate + NAD(+) = 11-oxo-(5Z,8Z,12E,14Z)-eicosatetraenoate + NADH + H(+)</text>
        <dbReference type="Rhea" id="RHEA:48640"/>
        <dbReference type="ChEBI" id="CHEBI:15378"/>
        <dbReference type="ChEBI" id="CHEBI:57540"/>
        <dbReference type="ChEBI" id="CHEBI:57945"/>
        <dbReference type="ChEBI" id="CHEBI:78836"/>
        <dbReference type="ChEBI" id="CHEBI:90697"/>
    </reaction>
    <physiologicalReaction direction="left-to-right" evidence="13">
        <dbReference type="Rhea" id="RHEA:48641"/>
    </physiologicalReaction>
</comment>
<dbReference type="Proteomes" id="UP000499080">
    <property type="component" value="Unassembled WGS sequence"/>
</dbReference>
<dbReference type="Pfam" id="PF00106">
    <property type="entry name" value="adh_short"/>
    <property type="match status" value="1"/>
</dbReference>
<dbReference type="GO" id="GO:0016404">
    <property type="term" value="F:15-hydroxyprostaglandin dehydrogenase (NAD+) activity"/>
    <property type="evidence" value="ECO:0007669"/>
    <property type="project" value="UniProtKB-EC"/>
</dbReference>
<comment type="catalytic activity">
    <reaction evidence="20">
        <text>(15S)-hydroxy-(5Z,8Z,11Z,13E)-eicosatetraenoate + NAD(+) = 15-oxo-(5Z,8Z,11Z,13E)-eicosatetraenoate + NADH + H(+)</text>
        <dbReference type="Rhea" id="RHEA:23260"/>
        <dbReference type="ChEBI" id="CHEBI:15378"/>
        <dbReference type="ChEBI" id="CHEBI:57409"/>
        <dbReference type="ChEBI" id="CHEBI:57410"/>
        <dbReference type="ChEBI" id="CHEBI:57540"/>
        <dbReference type="ChEBI" id="CHEBI:57945"/>
        <dbReference type="EC" id="1.1.1.232"/>
    </reaction>
    <physiologicalReaction direction="left-to-right" evidence="20">
        <dbReference type="Rhea" id="RHEA:23261"/>
    </physiologicalReaction>
</comment>
<comment type="catalytic activity">
    <reaction evidence="9">
        <text>prostaglandin E1 + NAD(+) = 15-oxoprostaglandin E1 + NADH + H(+)</text>
        <dbReference type="Rhea" id="RHEA:16477"/>
        <dbReference type="ChEBI" id="CHEBI:15378"/>
        <dbReference type="ChEBI" id="CHEBI:57397"/>
        <dbReference type="ChEBI" id="CHEBI:57401"/>
        <dbReference type="ChEBI" id="CHEBI:57540"/>
        <dbReference type="ChEBI" id="CHEBI:57945"/>
    </reaction>
    <physiologicalReaction direction="left-to-right" evidence="9">
        <dbReference type="Rhea" id="RHEA:16478"/>
    </physiologicalReaction>
</comment>
<dbReference type="EMBL" id="BGPR01021169">
    <property type="protein sequence ID" value="GBN86198.1"/>
    <property type="molecule type" value="Genomic_DNA"/>
</dbReference>
<feature type="non-terminal residue" evidence="22">
    <location>
        <position position="162"/>
    </location>
</feature>
<evidence type="ECO:0000256" key="3">
    <source>
        <dbReference type="ARBA" id="ARBA00038968"/>
    </source>
</evidence>
<evidence type="ECO:0000256" key="15">
    <source>
        <dbReference type="ARBA" id="ARBA00048393"/>
    </source>
</evidence>
<comment type="caution">
    <text evidence="22">The sequence shown here is derived from an EMBL/GenBank/DDBJ whole genome shotgun (WGS) entry which is preliminary data.</text>
</comment>
<organism evidence="22 24">
    <name type="scientific">Araneus ventricosus</name>
    <name type="common">Orbweaver spider</name>
    <name type="synonym">Epeira ventricosa</name>
    <dbReference type="NCBI Taxonomy" id="182803"/>
    <lineage>
        <taxon>Eukaryota</taxon>
        <taxon>Metazoa</taxon>
        <taxon>Ecdysozoa</taxon>
        <taxon>Arthropoda</taxon>
        <taxon>Chelicerata</taxon>
        <taxon>Arachnida</taxon>
        <taxon>Araneae</taxon>
        <taxon>Araneomorphae</taxon>
        <taxon>Entelegynae</taxon>
        <taxon>Araneoidea</taxon>
        <taxon>Araneidae</taxon>
        <taxon>Araneus</taxon>
    </lineage>
</organism>
<accession>A0A4Y2SD92</accession>
<evidence type="ECO:0000256" key="2">
    <source>
        <dbReference type="ARBA" id="ARBA00023002"/>
    </source>
</evidence>
<dbReference type="GO" id="GO:0005737">
    <property type="term" value="C:cytoplasm"/>
    <property type="evidence" value="ECO:0007669"/>
    <property type="project" value="TreeGrafter"/>
</dbReference>
<dbReference type="GO" id="GO:0047034">
    <property type="term" value="F:15-hydroxyicosatetraenoate dehydrogenase activity"/>
    <property type="evidence" value="ECO:0007669"/>
    <property type="project" value="UniProtKB-EC"/>
</dbReference>
<comment type="catalytic activity">
    <reaction evidence="18">
        <text>prostaglandin E2 + NAD(+) = 15-oxoprostaglandin E2 + NADH + H(+)</text>
        <dbReference type="Rhea" id="RHEA:11876"/>
        <dbReference type="ChEBI" id="CHEBI:15378"/>
        <dbReference type="ChEBI" id="CHEBI:57400"/>
        <dbReference type="ChEBI" id="CHEBI:57540"/>
        <dbReference type="ChEBI" id="CHEBI:57945"/>
        <dbReference type="ChEBI" id="CHEBI:606564"/>
        <dbReference type="EC" id="1.1.1.141"/>
    </reaction>
    <physiologicalReaction direction="left-to-right" evidence="18">
        <dbReference type="Rhea" id="RHEA:11877"/>
    </physiologicalReaction>
</comment>
<reference evidence="22 24" key="1">
    <citation type="journal article" date="2019" name="Sci. Rep.">
        <title>Orb-weaving spider Araneus ventricosus genome elucidates the spidroin gene catalogue.</title>
        <authorList>
            <person name="Kono N."/>
            <person name="Nakamura H."/>
            <person name="Ohtoshi R."/>
            <person name="Moran D.A.P."/>
            <person name="Shinohara A."/>
            <person name="Yoshida Y."/>
            <person name="Fujiwara M."/>
            <person name="Mori M."/>
            <person name="Tomita M."/>
            <person name="Arakawa K."/>
        </authorList>
    </citation>
    <scope>NUCLEOTIDE SEQUENCE [LARGE SCALE GENOMIC DNA]</scope>
</reference>
<evidence type="ECO:0000256" key="11">
    <source>
        <dbReference type="ARBA" id="ARBA00048008"/>
    </source>
</evidence>
<comment type="catalytic activity">
    <reaction evidence="10">
        <text>resolvin D1 + NAD(+) = 8-oxoresolvin D1 + NADH + H(+)</text>
        <dbReference type="Rhea" id="RHEA:50124"/>
        <dbReference type="ChEBI" id="CHEBI:15378"/>
        <dbReference type="ChEBI" id="CHEBI:57540"/>
        <dbReference type="ChEBI" id="CHEBI:57945"/>
        <dbReference type="ChEBI" id="CHEBI:132079"/>
        <dbReference type="ChEBI" id="CHEBI:132080"/>
    </reaction>
    <physiologicalReaction direction="left-to-right" evidence="10">
        <dbReference type="Rhea" id="RHEA:50125"/>
    </physiologicalReaction>
</comment>
<evidence type="ECO:0000256" key="1">
    <source>
        <dbReference type="ARBA" id="ARBA00006484"/>
    </source>
</evidence>
<evidence type="ECO:0000256" key="17">
    <source>
        <dbReference type="ARBA" id="ARBA00048611"/>
    </source>
</evidence>
<evidence type="ECO:0000256" key="12">
    <source>
        <dbReference type="ARBA" id="ARBA00048140"/>
    </source>
</evidence>
<evidence type="ECO:0000256" key="19">
    <source>
        <dbReference type="ARBA" id="ARBA00048921"/>
    </source>
</evidence>
<dbReference type="PANTHER" id="PTHR44229">
    <property type="entry name" value="15-HYDROXYPROSTAGLANDIN DEHYDROGENASE [NAD(+)]"/>
    <property type="match status" value="1"/>
</dbReference>
<comment type="catalytic activity">
    <reaction evidence="14">
        <text>resolvin D1 + NAD(+) = 17-oxoresolvin D1 + NADH + H(+)</text>
        <dbReference type="Rhea" id="RHEA:50128"/>
        <dbReference type="ChEBI" id="CHEBI:15378"/>
        <dbReference type="ChEBI" id="CHEBI:57540"/>
        <dbReference type="ChEBI" id="CHEBI:57945"/>
        <dbReference type="ChEBI" id="CHEBI:132079"/>
        <dbReference type="ChEBI" id="CHEBI:132081"/>
    </reaction>
    <physiologicalReaction direction="left-to-right" evidence="14">
        <dbReference type="Rhea" id="RHEA:50129"/>
    </physiologicalReaction>
</comment>
<comment type="catalytic activity">
    <reaction evidence="19">
        <text>resolvin D2 + NAD(+) = 16-oxoresolvin D2 + NADH + H(+)</text>
        <dbReference type="Rhea" id="RHEA:53588"/>
        <dbReference type="ChEBI" id="CHEBI:15378"/>
        <dbReference type="ChEBI" id="CHEBI:57540"/>
        <dbReference type="ChEBI" id="CHEBI:57945"/>
        <dbReference type="ChEBI" id="CHEBI:133367"/>
        <dbReference type="ChEBI" id="CHEBI:137498"/>
    </reaction>
    <physiologicalReaction direction="left-to-right" evidence="19">
        <dbReference type="Rhea" id="RHEA:53589"/>
    </physiologicalReaction>
</comment>
<gene>
    <name evidence="22" type="primary">HPGD_15</name>
    <name evidence="23" type="synonym">HPGD_13</name>
    <name evidence="23" type="ORF">AVEN_269349_1</name>
    <name evidence="22" type="ORF">AVEN_85802_1</name>
</gene>
<comment type="similarity">
    <text evidence="1">Belongs to the short-chain dehydrogenases/reductases (SDR) family.</text>
</comment>
<evidence type="ECO:0000256" key="6">
    <source>
        <dbReference type="ARBA" id="ARBA00041812"/>
    </source>
</evidence>
<evidence type="ECO:0000313" key="23">
    <source>
        <dbReference type="EMBL" id="GBN86201.1"/>
    </source>
</evidence>
<evidence type="ECO:0000256" key="7">
    <source>
        <dbReference type="ARBA" id="ARBA00042026"/>
    </source>
</evidence>
<dbReference type="InterPro" id="IPR002347">
    <property type="entry name" value="SDR_fam"/>
</dbReference>
<comment type="catalytic activity">
    <reaction evidence="16">
        <text>lipoxin A4 + NAD(+) = 15-oxo-(5S,6R)-dihydroxy-(7E,9E,11Z,13E)-eicosatetraenoate + NADH + H(+)</text>
        <dbReference type="Rhea" id="RHEA:41572"/>
        <dbReference type="ChEBI" id="CHEBI:15378"/>
        <dbReference type="ChEBI" id="CHEBI:57540"/>
        <dbReference type="ChEBI" id="CHEBI:57945"/>
        <dbReference type="ChEBI" id="CHEBI:67026"/>
        <dbReference type="ChEBI" id="CHEBI:78311"/>
    </reaction>
    <physiologicalReaction direction="left-to-right" evidence="16">
        <dbReference type="Rhea" id="RHEA:41573"/>
    </physiologicalReaction>
</comment>
<proteinExistence type="inferred from homology"/>
<protein>
    <recommendedName>
        <fullName evidence="5">15-hydroxyprostaglandin dehydrogenase [NAD(+)]</fullName>
        <ecNumber evidence="3">1.1.1.141</ecNumber>
        <ecNumber evidence="4">1.1.1.232</ecNumber>
    </recommendedName>
    <alternativeName>
        <fullName evidence="7">Eicosanoid/docosanoid dehydrogenase [NAD(+)]</fullName>
    </alternativeName>
    <alternativeName>
        <fullName evidence="6">Prostaglandin dehydrogenase 1</fullName>
    </alternativeName>
</protein>
<dbReference type="EMBL" id="BGPR01021170">
    <property type="protein sequence ID" value="GBN86201.1"/>
    <property type="molecule type" value="Genomic_DNA"/>
</dbReference>
<evidence type="ECO:0000313" key="22">
    <source>
        <dbReference type="EMBL" id="GBN86198.1"/>
    </source>
</evidence>
<dbReference type="SUPFAM" id="SSF51735">
    <property type="entry name" value="NAD(P)-binding Rossmann-fold domains"/>
    <property type="match status" value="1"/>
</dbReference>
<sequence length="162" mass="17842">MDFSGKVALITGGAQGIGRAYANALLDIGMKVCVSDILEDKVKEFKDSLPAIHKDNVIFHKCDVSSLTDFKRAFKRVISEFGRIDMLINNAGVFDEKNYMKCIEVNFIAVVNGTLLAFEHMDINKNGHGGYVINTASEAGYSQSDRLLKTINDSKRIGCISE</sequence>
<comment type="catalytic activity">
    <reaction evidence="11">
        <text>14-hydroxy-(4Z,7Z,10Z,12E,16Z,19Z)-docosahexaenoate + NAD(+) = 14-oxo-(4Z,7Z,10Z,12E,16Z,19Z)-docosahexaenoate + NADH + H(+)</text>
        <dbReference type="Rhea" id="RHEA:48952"/>
        <dbReference type="ChEBI" id="CHEBI:15378"/>
        <dbReference type="ChEBI" id="CHEBI:57540"/>
        <dbReference type="ChEBI" id="CHEBI:57945"/>
        <dbReference type="ChEBI" id="CHEBI:90866"/>
        <dbReference type="ChEBI" id="CHEBI:90867"/>
    </reaction>
    <physiologicalReaction direction="left-to-right" evidence="11">
        <dbReference type="Rhea" id="RHEA:48953"/>
    </physiologicalReaction>
</comment>
<comment type="catalytic activity">
    <reaction evidence="21">
        <text>resolvin E1 + NAD(+) = 18-oxo-resolvin E1 + NADH + H(+)</text>
        <dbReference type="Rhea" id="RHEA:49244"/>
        <dbReference type="ChEBI" id="CHEBI:15378"/>
        <dbReference type="ChEBI" id="CHEBI:57540"/>
        <dbReference type="ChEBI" id="CHEBI:57945"/>
        <dbReference type="ChEBI" id="CHEBI:91000"/>
        <dbReference type="ChEBI" id="CHEBI:91001"/>
    </reaction>
    <physiologicalReaction direction="left-to-right" evidence="21">
        <dbReference type="Rhea" id="RHEA:49245"/>
    </physiologicalReaction>
</comment>
<comment type="catalytic activity">
    <reaction evidence="12">
        <text>15-oxo-(5S,6R)-dihydroxy-(7E,9E,11Z)-eicosatrienoate + NADH + H(+) = (5S,6R,15S)-trihydroxy-(7E,9E,11Z)-eicosatrienoate + NAD(+)</text>
        <dbReference type="Rhea" id="RHEA:41596"/>
        <dbReference type="ChEBI" id="CHEBI:15378"/>
        <dbReference type="ChEBI" id="CHEBI:57540"/>
        <dbReference type="ChEBI" id="CHEBI:57945"/>
        <dbReference type="ChEBI" id="CHEBI:78325"/>
        <dbReference type="ChEBI" id="CHEBI:78329"/>
    </reaction>
    <physiologicalReaction direction="left-to-right" evidence="12">
        <dbReference type="Rhea" id="RHEA:41597"/>
    </physiologicalReaction>
</comment>
<evidence type="ECO:0000256" key="9">
    <source>
        <dbReference type="ARBA" id="ARBA00047325"/>
    </source>
</evidence>
<dbReference type="PANTHER" id="PTHR44229:SF4">
    <property type="entry name" value="15-HYDROXYPROSTAGLANDIN DEHYDROGENASE [NAD(+)]"/>
    <property type="match status" value="1"/>
</dbReference>
<evidence type="ECO:0000256" key="21">
    <source>
        <dbReference type="ARBA" id="ARBA00049188"/>
    </source>
</evidence>
<evidence type="ECO:0000313" key="24">
    <source>
        <dbReference type="Proteomes" id="UP000499080"/>
    </source>
</evidence>
<keyword evidence="2" id="KW-0560">Oxidoreductase</keyword>
<comment type="catalytic activity">
    <reaction evidence="15">
        <text>resolvin D2 + NAD(+) = 7-oxoresolvin D2 + NADH + H(+)</text>
        <dbReference type="Rhea" id="RHEA:53584"/>
        <dbReference type="ChEBI" id="CHEBI:15378"/>
        <dbReference type="ChEBI" id="CHEBI:57540"/>
        <dbReference type="ChEBI" id="CHEBI:57945"/>
        <dbReference type="ChEBI" id="CHEBI:133367"/>
        <dbReference type="ChEBI" id="CHEBI:137497"/>
    </reaction>
    <physiologicalReaction direction="left-to-right" evidence="15">
        <dbReference type="Rhea" id="RHEA:53585"/>
    </physiologicalReaction>
</comment>